<feature type="region of interest" description="Disordered" evidence="1">
    <location>
        <begin position="372"/>
        <end position="480"/>
    </location>
</feature>
<feature type="compositionally biased region" description="Low complexity" evidence="1">
    <location>
        <begin position="455"/>
        <end position="466"/>
    </location>
</feature>
<keyword evidence="3" id="KW-1185">Reference proteome</keyword>
<sequence length="507" mass="56581">MSTPTIQRIQDHAEDHHRLIKSIRELKSAPDELERQSGYVEDLLKHLKAARDSISGTKRRKESEEGATIAAKAKRLIFRKYPKERESPNNESEERDLLDNLESQLRDQHNLKVLETMTEEAICIKDTLCSKTEELTVTREKLYMLYEEIFAEPTPGQYLLRRTADIVTYTSLAEFSHHDVLRECLNLAQDSYDNVQSQILRTLEALNTLVKAEEKLEDCVRKIESALSACCGSGLRFFNEQGREDLETASALAVEAHTFLHETRAVCPDVPAFGPISVKDHPLLHENYLFSDASVYEQSSDTMCHIKVLLTGIKEAIRDEYQSAAQRYDRTNSLRSSISKEIVAQCHSDLACHRSYIIEQVLTLNELLADSSSPNSCLPTSSPPGLVSPPAPPGLEEDSSPFDDPPSLISPSLLASSLPPTPPMSPPPPPPRRQPPSDSPSVQLSPLSANVDPMSQPSQCGCSPSSLCHSADLDSDDMSMRPPSYHTCEYYRRSIIQNIHEGVQAEC</sequence>
<feature type="compositionally biased region" description="Low complexity" evidence="1">
    <location>
        <begin position="372"/>
        <end position="385"/>
    </location>
</feature>
<feature type="compositionally biased region" description="Low complexity" evidence="1">
    <location>
        <begin position="405"/>
        <end position="418"/>
    </location>
</feature>
<organism evidence="2 3">
    <name type="scientific">Paramarasmius palmivorus</name>
    <dbReference type="NCBI Taxonomy" id="297713"/>
    <lineage>
        <taxon>Eukaryota</taxon>
        <taxon>Fungi</taxon>
        <taxon>Dikarya</taxon>
        <taxon>Basidiomycota</taxon>
        <taxon>Agaricomycotina</taxon>
        <taxon>Agaricomycetes</taxon>
        <taxon>Agaricomycetidae</taxon>
        <taxon>Agaricales</taxon>
        <taxon>Marasmiineae</taxon>
        <taxon>Marasmiaceae</taxon>
        <taxon>Paramarasmius</taxon>
    </lineage>
</organism>
<evidence type="ECO:0000313" key="2">
    <source>
        <dbReference type="EMBL" id="KAK7045431.1"/>
    </source>
</evidence>
<evidence type="ECO:0000256" key="1">
    <source>
        <dbReference type="SAM" id="MobiDB-lite"/>
    </source>
</evidence>
<evidence type="ECO:0000313" key="3">
    <source>
        <dbReference type="Proteomes" id="UP001383192"/>
    </source>
</evidence>
<comment type="caution">
    <text evidence="2">The sequence shown here is derived from an EMBL/GenBank/DDBJ whole genome shotgun (WGS) entry which is preliminary data.</text>
</comment>
<dbReference type="EMBL" id="JAYKXP010000025">
    <property type="protein sequence ID" value="KAK7045431.1"/>
    <property type="molecule type" value="Genomic_DNA"/>
</dbReference>
<dbReference type="AlphaFoldDB" id="A0AAW0CZT4"/>
<accession>A0AAW0CZT4</accession>
<reference evidence="2 3" key="1">
    <citation type="submission" date="2024-01" db="EMBL/GenBank/DDBJ databases">
        <title>A draft genome for a cacao thread blight-causing isolate of Paramarasmius palmivorus.</title>
        <authorList>
            <person name="Baruah I.K."/>
            <person name="Bukari Y."/>
            <person name="Amoako-Attah I."/>
            <person name="Meinhardt L.W."/>
            <person name="Bailey B.A."/>
            <person name="Cohen S.P."/>
        </authorList>
    </citation>
    <scope>NUCLEOTIDE SEQUENCE [LARGE SCALE GENOMIC DNA]</scope>
    <source>
        <strain evidence="2 3">GH-12</strain>
    </source>
</reference>
<name>A0AAW0CZT4_9AGAR</name>
<gene>
    <name evidence="2" type="ORF">VNI00_007684</name>
</gene>
<proteinExistence type="predicted"/>
<dbReference type="Proteomes" id="UP001383192">
    <property type="component" value="Unassembled WGS sequence"/>
</dbReference>
<feature type="compositionally biased region" description="Pro residues" evidence="1">
    <location>
        <begin position="419"/>
        <end position="438"/>
    </location>
</feature>
<protein>
    <submittedName>
        <fullName evidence="2">Uncharacterized protein</fullName>
    </submittedName>
</protein>